<keyword evidence="4" id="KW-1134">Transmembrane beta strand</keyword>
<dbReference type="Proteomes" id="UP000484255">
    <property type="component" value="Unassembled WGS sequence"/>
</dbReference>
<dbReference type="Gene3D" id="1.20.1600.10">
    <property type="entry name" value="Outer membrane efflux proteins (OEP)"/>
    <property type="match status" value="1"/>
</dbReference>
<dbReference type="RefSeq" id="WP_163456697.1">
    <property type="nucleotide sequence ID" value="NZ_JAAGOH010000005.1"/>
</dbReference>
<keyword evidence="5" id="KW-0812">Transmembrane</keyword>
<dbReference type="AlphaFoldDB" id="A0A7C9PFU4"/>
<evidence type="ECO:0000313" key="10">
    <source>
        <dbReference type="Proteomes" id="UP000484255"/>
    </source>
</evidence>
<dbReference type="GO" id="GO:0015288">
    <property type="term" value="F:porin activity"/>
    <property type="evidence" value="ECO:0007669"/>
    <property type="project" value="TreeGrafter"/>
</dbReference>
<dbReference type="GO" id="GO:0009279">
    <property type="term" value="C:cell outer membrane"/>
    <property type="evidence" value="ECO:0007669"/>
    <property type="project" value="UniProtKB-SubCell"/>
</dbReference>
<evidence type="ECO:0000256" key="2">
    <source>
        <dbReference type="ARBA" id="ARBA00007613"/>
    </source>
</evidence>
<keyword evidence="8" id="KW-0732">Signal</keyword>
<sequence>MIHSLKKRPVVLAALLATLAAPSLQAMPLEEELRAVLGHHPLLKANRHAIEAAGLRVEAAQAAAMPRLVVSADAGREGIVTESYKPDAQMRLGDNGTVRPATESDLTRRRVGLSLEQSLYNGGRTTATQDLAGTDRALQNANLQALTQDVLLEALTAYLQVARFQTLIGLTRLNEDTTRQQLELETRRAAGGGGIVVDVMQARSRLQIVKERRVFYEQQLRDALANYEQAFGHAPDLARFQDVQIYEGGLPASLPAALDAGLQQSARLAAAKLQVQRSQGQISLERAGFKPSVDLVLARNNEHNVSASAARNDWSAVVRLNWAFNLGGETFHREAAALRDQEELMEREVSTRNKVREAIRIAWNQVVNGKERLELLESAAGIARDVMNDRKRLRDAGKETALSALDAEVEYFGVLANKVNAQYDVRIGAYRLMAAVGSLTPANLGLDAGGLRLPVQPLVVDMKTLTGESPRP</sequence>
<keyword evidence="6" id="KW-0472">Membrane</keyword>
<dbReference type="PANTHER" id="PTHR30026:SF22">
    <property type="entry name" value="OUTER MEMBRANE EFFLUX PROTEIN"/>
    <property type="match status" value="1"/>
</dbReference>
<feature type="chain" id="PRO_5028891079" evidence="8">
    <location>
        <begin position="27"/>
        <end position="472"/>
    </location>
</feature>
<organism evidence="9 10">
    <name type="scientific">Ideonella livida</name>
    <dbReference type="NCBI Taxonomy" id="2707176"/>
    <lineage>
        <taxon>Bacteria</taxon>
        <taxon>Pseudomonadati</taxon>
        <taxon>Pseudomonadota</taxon>
        <taxon>Betaproteobacteria</taxon>
        <taxon>Burkholderiales</taxon>
        <taxon>Sphaerotilaceae</taxon>
        <taxon>Ideonella</taxon>
    </lineage>
</organism>
<accession>A0A7C9PFU4</accession>
<evidence type="ECO:0000313" key="9">
    <source>
        <dbReference type="EMBL" id="NDY90856.1"/>
    </source>
</evidence>
<proteinExistence type="inferred from homology"/>
<keyword evidence="7" id="KW-0998">Cell outer membrane</keyword>
<evidence type="ECO:0000256" key="5">
    <source>
        <dbReference type="ARBA" id="ARBA00022692"/>
    </source>
</evidence>
<dbReference type="PANTHER" id="PTHR30026">
    <property type="entry name" value="OUTER MEMBRANE PROTEIN TOLC"/>
    <property type="match status" value="1"/>
</dbReference>
<protein>
    <submittedName>
        <fullName evidence="9">TolC family protein</fullName>
    </submittedName>
</protein>
<evidence type="ECO:0000256" key="3">
    <source>
        <dbReference type="ARBA" id="ARBA00022448"/>
    </source>
</evidence>
<dbReference type="EMBL" id="JAAGOH010000005">
    <property type="protein sequence ID" value="NDY90856.1"/>
    <property type="molecule type" value="Genomic_DNA"/>
</dbReference>
<evidence type="ECO:0000256" key="7">
    <source>
        <dbReference type="ARBA" id="ARBA00023237"/>
    </source>
</evidence>
<evidence type="ECO:0000256" key="4">
    <source>
        <dbReference type="ARBA" id="ARBA00022452"/>
    </source>
</evidence>
<keyword evidence="10" id="KW-1185">Reference proteome</keyword>
<evidence type="ECO:0000256" key="1">
    <source>
        <dbReference type="ARBA" id="ARBA00004442"/>
    </source>
</evidence>
<comment type="caution">
    <text evidence="9">The sequence shown here is derived from an EMBL/GenBank/DDBJ whole genome shotgun (WGS) entry which is preliminary data.</text>
</comment>
<dbReference type="GO" id="GO:1990281">
    <property type="term" value="C:efflux pump complex"/>
    <property type="evidence" value="ECO:0007669"/>
    <property type="project" value="TreeGrafter"/>
</dbReference>
<feature type="signal peptide" evidence="8">
    <location>
        <begin position="1"/>
        <end position="26"/>
    </location>
</feature>
<dbReference type="InterPro" id="IPR003423">
    <property type="entry name" value="OMP_efflux"/>
</dbReference>
<keyword evidence="3" id="KW-0813">Transport</keyword>
<comment type="subcellular location">
    <subcellularLocation>
        <location evidence="1">Cell outer membrane</location>
    </subcellularLocation>
</comment>
<dbReference type="SUPFAM" id="SSF56954">
    <property type="entry name" value="Outer membrane efflux proteins (OEP)"/>
    <property type="match status" value="1"/>
</dbReference>
<dbReference type="Pfam" id="PF02321">
    <property type="entry name" value="OEP"/>
    <property type="match status" value="2"/>
</dbReference>
<gene>
    <name evidence="9" type="ORF">G3A44_06565</name>
</gene>
<reference evidence="9 10" key="1">
    <citation type="submission" date="2020-02" db="EMBL/GenBank/DDBJ databases">
        <title>Ideonella bacterium strain TBM-1.</title>
        <authorList>
            <person name="Chen W.-M."/>
        </authorList>
    </citation>
    <scope>NUCLEOTIDE SEQUENCE [LARGE SCALE GENOMIC DNA]</scope>
    <source>
        <strain evidence="9 10">TBM-1</strain>
    </source>
</reference>
<comment type="similarity">
    <text evidence="2">Belongs to the outer membrane factor (OMF) (TC 1.B.17) family.</text>
</comment>
<dbReference type="GO" id="GO:0015562">
    <property type="term" value="F:efflux transmembrane transporter activity"/>
    <property type="evidence" value="ECO:0007669"/>
    <property type="project" value="InterPro"/>
</dbReference>
<evidence type="ECO:0000256" key="6">
    <source>
        <dbReference type="ARBA" id="ARBA00023136"/>
    </source>
</evidence>
<evidence type="ECO:0000256" key="8">
    <source>
        <dbReference type="SAM" id="SignalP"/>
    </source>
</evidence>
<dbReference type="InterPro" id="IPR051906">
    <property type="entry name" value="TolC-like"/>
</dbReference>
<name>A0A7C9PFU4_9BURK</name>